<protein>
    <submittedName>
        <fullName evidence="9">General substrate transporter</fullName>
    </submittedName>
</protein>
<dbReference type="Pfam" id="PF00083">
    <property type="entry name" value="Sugar_tr"/>
    <property type="match status" value="1"/>
</dbReference>
<dbReference type="PANTHER" id="PTHR48022:SF64">
    <property type="entry name" value="MAJOR FACILITATOR SUPERFAMILY (MFS) PROFILE DOMAIN-CONTAINING PROTEIN"/>
    <property type="match status" value="1"/>
</dbReference>
<evidence type="ECO:0000256" key="2">
    <source>
        <dbReference type="ARBA" id="ARBA00010992"/>
    </source>
</evidence>
<dbReference type="Proteomes" id="UP001147747">
    <property type="component" value="Unassembled WGS sequence"/>
</dbReference>
<gene>
    <name evidence="9" type="ORF">N7509_007949</name>
</gene>
<evidence type="ECO:0000256" key="5">
    <source>
        <dbReference type="ARBA" id="ARBA00022989"/>
    </source>
</evidence>
<feature type="transmembrane region" description="Helical" evidence="7">
    <location>
        <begin position="316"/>
        <end position="336"/>
    </location>
</feature>
<evidence type="ECO:0000256" key="6">
    <source>
        <dbReference type="ARBA" id="ARBA00023136"/>
    </source>
</evidence>
<feature type="domain" description="Major facilitator superfamily (MFS) profile" evidence="8">
    <location>
        <begin position="42"/>
        <end position="466"/>
    </location>
</feature>
<feature type="transmembrane region" description="Helical" evidence="7">
    <location>
        <begin position="39"/>
        <end position="60"/>
    </location>
</feature>
<evidence type="ECO:0000313" key="10">
    <source>
        <dbReference type="Proteomes" id="UP001147747"/>
    </source>
</evidence>
<accession>A0A9W9VZZ2</accession>
<dbReference type="GO" id="GO:0016020">
    <property type="term" value="C:membrane"/>
    <property type="evidence" value="ECO:0007669"/>
    <property type="project" value="UniProtKB-SubCell"/>
</dbReference>
<dbReference type="PANTHER" id="PTHR48022">
    <property type="entry name" value="PLASTIDIC GLUCOSE TRANSPORTER 4"/>
    <property type="match status" value="1"/>
</dbReference>
<dbReference type="InterPro" id="IPR003663">
    <property type="entry name" value="Sugar/inositol_transpt"/>
</dbReference>
<feature type="transmembrane region" description="Helical" evidence="7">
    <location>
        <begin position="443"/>
        <end position="462"/>
    </location>
</feature>
<feature type="transmembrane region" description="Helical" evidence="7">
    <location>
        <begin position="378"/>
        <end position="402"/>
    </location>
</feature>
<dbReference type="SUPFAM" id="SSF103473">
    <property type="entry name" value="MFS general substrate transporter"/>
    <property type="match status" value="1"/>
</dbReference>
<dbReference type="InterPro" id="IPR020846">
    <property type="entry name" value="MFS_dom"/>
</dbReference>
<proteinExistence type="inferred from homology"/>
<name>A0A9W9VZZ2_9EURO</name>
<keyword evidence="10" id="KW-1185">Reference proteome</keyword>
<feature type="transmembrane region" description="Helical" evidence="7">
    <location>
        <begin position="80"/>
        <end position="99"/>
    </location>
</feature>
<evidence type="ECO:0000256" key="3">
    <source>
        <dbReference type="ARBA" id="ARBA00022448"/>
    </source>
</evidence>
<dbReference type="InterPro" id="IPR036259">
    <property type="entry name" value="MFS_trans_sf"/>
</dbReference>
<feature type="transmembrane region" description="Helical" evidence="7">
    <location>
        <begin position="414"/>
        <end position="431"/>
    </location>
</feature>
<dbReference type="EMBL" id="JAPZBU010000008">
    <property type="protein sequence ID" value="KAJ5392459.1"/>
    <property type="molecule type" value="Genomic_DNA"/>
</dbReference>
<feature type="transmembrane region" description="Helical" evidence="7">
    <location>
        <begin position="343"/>
        <end position="366"/>
    </location>
</feature>
<comment type="subcellular location">
    <subcellularLocation>
        <location evidence="1">Membrane</location>
        <topology evidence="1">Multi-pass membrane protein</topology>
    </subcellularLocation>
</comment>
<evidence type="ECO:0000256" key="7">
    <source>
        <dbReference type="SAM" id="Phobius"/>
    </source>
</evidence>
<keyword evidence="6 7" id="KW-0472">Membrane</keyword>
<dbReference type="GeneID" id="81371566"/>
<evidence type="ECO:0000259" key="8">
    <source>
        <dbReference type="PROSITE" id="PS50850"/>
    </source>
</evidence>
<dbReference type="AlphaFoldDB" id="A0A9W9VZZ2"/>
<dbReference type="PRINTS" id="PR00171">
    <property type="entry name" value="SUGRTRNSPORT"/>
</dbReference>
<comment type="similarity">
    <text evidence="2">Belongs to the major facilitator superfamily. Sugar transporter (TC 2.A.1.1) family.</text>
</comment>
<keyword evidence="4 7" id="KW-0812">Transmembrane</keyword>
<dbReference type="PROSITE" id="PS00216">
    <property type="entry name" value="SUGAR_TRANSPORT_1"/>
    <property type="match status" value="1"/>
</dbReference>
<reference evidence="9" key="2">
    <citation type="journal article" date="2023" name="IMA Fungus">
        <title>Comparative genomic study of the Penicillium genus elucidates a diverse pangenome and 15 lateral gene transfer events.</title>
        <authorList>
            <person name="Petersen C."/>
            <person name="Sorensen T."/>
            <person name="Nielsen M.R."/>
            <person name="Sondergaard T.E."/>
            <person name="Sorensen J.L."/>
            <person name="Fitzpatrick D.A."/>
            <person name="Frisvad J.C."/>
            <person name="Nielsen K.L."/>
        </authorList>
    </citation>
    <scope>NUCLEOTIDE SEQUENCE</scope>
    <source>
        <strain evidence="9">IBT 29677</strain>
    </source>
</reference>
<dbReference type="PROSITE" id="PS50850">
    <property type="entry name" value="MFS"/>
    <property type="match status" value="1"/>
</dbReference>
<dbReference type="OrthoDB" id="6133115at2759"/>
<evidence type="ECO:0000256" key="4">
    <source>
        <dbReference type="ARBA" id="ARBA00022692"/>
    </source>
</evidence>
<dbReference type="InterPro" id="IPR005828">
    <property type="entry name" value="MFS_sugar_transport-like"/>
</dbReference>
<reference evidence="9" key="1">
    <citation type="submission" date="2022-12" db="EMBL/GenBank/DDBJ databases">
        <authorList>
            <person name="Petersen C."/>
        </authorList>
    </citation>
    <scope>NUCLEOTIDE SEQUENCE</scope>
    <source>
        <strain evidence="9">IBT 29677</strain>
    </source>
</reference>
<dbReference type="InterPro" id="IPR005829">
    <property type="entry name" value="Sugar_transporter_CS"/>
</dbReference>
<keyword evidence="3" id="KW-0813">Transport</keyword>
<evidence type="ECO:0000256" key="1">
    <source>
        <dbReference type="ARBA" id="ARBA00004141"/>
    </source>
</evidence>
<sequence length="505" mass="56215">MDLQKKTFVKHDHVENLNETQPPQGSDLPIWKQKELRKLYLMFLFLFLGSTTLGYDASLLNGLQTMNSWQAFFDQPTGSRLGIFGAMPGFGGLFALLFAPYIADGLGRKRGTAIGCIIVVFGSLLQSFPRTGSESKRDAMYLCGRFIMGIGSNISNGTCPLLITEIAHPRHRGKVTTVYNTLWYVGSILAAWVCFGTLQHQIGNIQWVLPTAFQCLMPGVQLLAIWFVPESPRWLISKDRCEEAREILIKYHGNNDPNDEFVRWEFSEIANTLRLENESSGSGWLDMVRTKGNRKRCALIIATANFSQCSGNGLSYINGGLTIWCWLVSLGASFLVDRAGRRVLFLFAGVGMLISFIIWTACSAVYAKTESTASGTAVIAMIFLFYGVAGAAWPGLTVSYTIEILPYNIRAKGLTLCFFFTALSGVFNQWVNPLGLESLHWRFYFVYIAVLVLECLIIFYFFPETKGPTLEEIAVIFDGEQSAAGIAQAKAFEKVIAHRDTKQDA</sequence>
<dbReference type="Gene3D" id="1.20.1250.20">
    <property type="entry name" value="MFS general substrate transporter like domains"/>
    <property type="match status" value="1"/>
</dbReference>
<dbReference type="RefSeq" id="XP_056488137.1">
    <property type="nucleotide sequence ID" value="XM_056632586.1"/>
</dbReference>
<organism evidence="9 10">
    <name type="scientific">Penicillium cosmopolitanum</name>
    <dbReference type="NCBI Taxonomy" id="1131564"/>
    <lineage>
        <taxon>Eukaryota</taxon>
        <taxon>Fungi</taxon>
        <taxon>Dikarya</taxon>
        <taxon>Ascomycota</taxon>
        <taxon>Pezizomycotina</taxon>
        <taxon>Eurotiomycetes</taxon>
        <taxon>Eurotiomycetidae</taxon>
        <taxon>Eurotiales</taxon>
        <taxon>Aspergillaceae</taxon>
        <taxon>Penicillium</taxon>
    </lineage>
</organism>
<dbReference type="InterPro" id="IPR050360">
    <property type="entry name" value="MFS_Sugar_Transporters"/>
</dbReference>
<dbReference type="GO" id="GO:0005351">
    <property type="term" value="F:carbohydrate:proton symporter activity"/>
    <property type="evidence" value="ECO:0007669"/>
    <property type="project" value="TreeGrafter"/>
</dbReference>
<feature type="transmembrane region" description="Helical" evidence="7">
    <location>
        <begin position="181"/>
        <end position="198"/>
    </location>
</feature>
<comment type="caution">
    <text evidence="9">The sequence shown here is derived from an EMBL/GenBank/DDBJ whole genome shotgun (WGS) entry which is preliminary data.</text>
</comment>
<evidence type="ECO:0000313" key="9">
    <source>
        <dbReference type="EMBL" id="KAJ5392459.1"/>
    </source>
</evidence>
<keyword evidence="5 7" id="KW-1133">Transmembrane helix</keyword>